<evidence type="ECO:0000256" key="1">
    <source>
        <dbReference type="ARBA" id="ARBA00004167"/>
    </source>
</evidence>
<dbReference type="Proteomes" id="UP000053840">
    <property type="component" value="Unassembled WGS sequence"/>
</dbReference>
<proteinExistence type="inferred from homology"/>
<dbReference type="EMBL" id="KK939009">
    <property type="protein sequence ID" value="KFQ49231.1"/>
    <property type="molecule type" value="Genomic_DNA"/>
</dbReference>
<reference evidence="7 8" key="1">
    <citation type="submission" date="2014-04" db="EMBL/GenBank/DDBJ databases">
        <title>Genome evolution of avian class.</title>
        <authorList>
            <person name="Zhang G."/>
            <person name="Li C."/>
        </authorList>
    </citation>
    <scope>NUCLEOTIDE SEQUENCE [LARGE SCALE GENOMIC DNA]</scope>
    <source>
        <strain evidence="7">BGI_N333</strain>
    </source>
</reference>
<evidence type="ECO:0000256" key="5">
    <source>
        <dbReference type="ARBA" id="ARBA00022692"/>
    </source>
</evidence>
<protein>
    <submittedName>
        <fullName evidence="7">UDP-glucuronosyltransferase 1-1</fullName>
    </submittedName>
</protein>
<dbReference type="InterPro" id="IPR050271">
    <property type="entry name" value="UDP-glycosyltransferase"/>
</dbReference>
<evidence type="ECO:0000256" key="6">
    <source>
        <dbReference type="ARBA" id="ARBA00022989"/>
    </source>
</evidence>
<keyword evidence="6" id="KW-1133">Transmembrane helix</keyword>
<accession>A0A091S0V6</accession>
<organism evidence="7 8">
    <name type="scientific">Nestor notabilis</name>
    <name type="common">Kea</name>
    <dbReference type="NCBI Taxonomy" id="176057"/>
    <lineage>
        <taxon>Eukaryota</taxon>
        <taxon>Metazoa</taxon>
        <taxon>Chordata</taxon>
        <taxon>Craniata</taxon>
        <taxon>Vertebrata</taxon>
        <taxon>Euteleostomi</taxon>
        <taxon>Archelosauria</taxon>
        <taxon>Archosauria</taxon>
        <taxon>Dinosauria</taxon>
        <taxon>Saurischia</taxon>
        <taxon>Theropoda</taxon>
        <taxon>Coelurosauria</taxon>
        <taxon>Aves</taxon>
        <taxon>Neognathae</taxon>
        <taxon>Neoaves</taxon>
        <taxon>Telluraves</taxon>
        <taxon>Australaves</taxon>
        <taxon>Psittaciformes</taxon>
        <taxon>Psittacidae</taxon>
        <taxon>Nestor</taxon>
    </lineage>
</organism>
<keyword evidence="8" id="KW-1185">Reference proteome</keyword>
<name>A0A091S0V6_NESNO</name>
<dbReference type="SUPFAM" id="SSF53756">
    <property type="entry name" value="UDP-Glycosyltransferase/glycogen phosphorylase"/>
    <property type="match status" value="1"/>
</dbReference>
<evidence type="ECO:0000256" key="4">
    <source>
        <dbReference type="ARBA" id="ARBA00022679"/>
    </source>
</evidence>
<evidence type="ECO:0000256" key="2">
    <source>
        <dbReference type="ARBA" id="ARBA00009995"/>
    </source>
</evidence>
<gene>
    <name evidence="7" type="ORF">N333_10860</name>
</gene>
<dbReference type="Pfam" id="PF00201">
    <property type="entry name" value="UDPGT"/>
    <property type="match status" value="1"/>
</dbReference>
<feature type="non-terminal residue" evidence="7">
    <location>
        <position position="137"/>
    </location>
</feature>
<dbReference type="AlphaFoldDB" id="A0A091S0V6"/>
<evidence type="ECO:0000256" key="3">
    <source>
        <dbReference type="ARBA" id="ARBA00022676"/>
    </source>
</evidence>
<feature type="non-terminal residue" evidence="7">
    <location>
        <position position="1"/>
    </location>
</feature>
<comment type="subcellular location">
    <subcellularLocation>
        <location evidence="1">Membrane</location>
        <topology evidence="1">Single-pass membrane protein</topology>
    </subcellularLocation>
</comment>
<dbReference type="InterPro" id="IPR002213">
    <property type="entry name" value="UDP_glucos_trans"/>
</dbReference>
<keyword evidence="5" id="KW-0812">Transmembrane</keyword>
<dbReference type="GO" id="GO:0016020">
    <property type="term" value="C:membrane"/>
    <property type="evidence" value="ECO:0007669"/>
    <property type="project" value="UniProtKB-SubCell"/>
</dbReference>
<sequence>VLTNPLLPCGQIVAELLSLPSVFLLQQMPCGLEHEATQCPSPLSYVPRLFTGLTDHMNFLQRVKNFIFEFPNYFLCDFFFQPYVKLASEVLGRDVTVNGLLSQASIWLMKLDFVLHYPKPLMPNMILVSGVNCAHKK</sequence>
<keyword evidence="4 7" id="KW-0808">Transferase</keyword>
<dbReference type="PANTHER" id="PTHR48043:SF161">
    <property type="entry name" value="UDP GLUCURONOSYLTRANSFERASE FAMILY 1 MEMBER A1"/>
    <property type="match status" value="1"/>
</dbReference>
<evidence type="ECO:0000313" key="7">
    <source>
        <dbReference type="EMBL" id="KFQ49231.1"/>
    </source>
</evidence>
<evidence type="ECO:0000313" key="8">
    <source>
        <dbReference type="Proteomes" id="UP000053840"/>
    </source>
</evidence>
<keyword evidence="6" id="KW-0472">Membrane</keyword>
<dbReference type="GO" id="GO:0008194">
    <property type="term" value="F:UDP-glycosyltransferase activity"/>
    <property type="evidence" value="ECO:0007669"/>
    <property type="project" value="InterPro"/>
</dbReference>
<dbReference type="PANTHER" id="PTHR48043">
    <property type="entry name" value="EG:EG0003.4 PROTEIN-RELATED"/>
    <property type="match status" value="1"/>
</dbReference>
<keyword evidence="3" id="KW-0328">Glycosyltransferase</keyword>
<comment type="similarity">
    <text evidence="2">Belongs to the UDP-glycosyltransferase family.</text>
</comment>